<keyword evidence="3" id="KW-1185">Reference proteome</keyword>
<evidence type="ECO:0008006" key="4">
    <source>
        <dbReference type="Google" id="ProtNLM"/>
    </source>
</evidence>
<evidence type="ECO:0000313" key="3">
    <source>
        <dbReference type="Proteomes" id="UP001432180"/>
    </source>
</evidence>
<keyword evidence="1" id="KW-1133">Transmembrane helix</keyword>
<proteinExistence type="predicted"/>
<dbReference type="EMBL" id="CP121472">
    <property type="protein sequence ID" value="WPL18754.1"/>
    <property type="molecule type" value="Genomic_DNA"/>
</dbReference>
<evidence type="ECO:0000256" key="1">
    <source>
        <dbReference type="SAM" id="Phobius"/>
    </source>
</evidence>
<accession>A0ABZ0SDU0</accession>
<feature type="transmembrane region" description="Helical" evidence="1">
    <location>
        <begin position="21"/>
        <end position="38"/>
    </location>
</feature>
<evidence type="ECO:0000313" key="2">
    <source>
        <dbReference type="EMBL" id="WPL18754.1"/>
    </source>
</evidence>
<dbReference type="Pfam" id="PF04367">
    <property type="entry name" value="DUF502"/>
    <property type="match status" value="1"/>
</dbReference>
<dbReference type="PANTHER" id="PTHR31876">
    <property type="entry name" value="COV-LIKE PROTEIN 1"/>
    <property type="match status" value="1"/>
</dbReference>
<name>A0ABZ0SDU0_9GAMM</name>
<gene>
    <name evidence="2" type="ORF">Thiowin_03844</name>
</gene>
<dbReference type="InterPro" id="IPR007462">
    <property type="entry name" value="COV1-like"/>
</dbReference>
<protein>
    <recommendedName>
        <fullName evidence="4">DUF502 domain-containing protein</fullName>
    </recommendedName>
</protein>
<keyword evidence="1" id="KW-0812">Transmembrane</keyword>
<sequence length="221" mass="24205">MSNRFSLTGLLTRLRNLFLQGIALLAPLALTLGLLVWLGHLVETIVGAGLRGLLPQGWYFHGLGFMVGLLLTLATGLLANLFLVRWLVNLLEHILDRIPLVKSVFQGLKDVARFLNQSDGSQLGRPVMVRLPLGDTEVRLLGFVMQEQARLTELSSDPSAAALDLVAVYLPMSYQVGGYTLYLDRNRISPLSVSPQDALRAVLTGGAMTPETNTKARTRRS</sequence>
<feature type="transmembrane region" description="Helical" evidence="1">
    <location>
        <begin position="58"/>
        <end position="88"/>
    </location>
</feature>
<dbReference type="RefSeq" id="WP_328984497.1">
    <property type="nucleotide sequence ID" value="NZ_CP121472.1"/>
</dbReference>
<dbReference type="Proteomes" id="UP001432180">
    <property type="component" value="Chromosome"/>
</dbReference>
<reference evidence="2 3" key="1">
    <citation type="journal article" date="2023" name="Microorganisms">
        <title>Thiorhodovibrio frisius and Trv. litoralis spp. nov., Two Novel Members from a Clade of Fastidious Purple Sulfur Bacteria That Exhibit Unique Red-Shifted Light-Harvesting Capabilities.</title>
        <authorList>
            <person name="Methner A."/>
            <person name="Kuzyk S.B."/>
            <person name="Petersen J."/>
            <person name="Bauer S."/>
            <person name="Brinkmann H."/>
            <person name="Sichau K."/>
            <person name="Wanner G."/>
            <person name="Wolf J."/>
            <person name="Neumann-Schaal M."/>
            <person name="Henke P."/>
            <person name="Tank M."/>
            <person name="Sproer C."/>
            <person name="Bunk B."/>
            <person name="Overmann J."/>
        </authorList>
    </citation>
    <scope>NUCLEOTIDE SEQUENCE [LARGE SCALE GENOMIC DNA]</scope>
    <source>
        <strain evidence="2 3">DSM 6702</strain>
    </source>
</reference>
<organism evidence="2 3">
    <name type="scientific">Thiorhodovibrio winogradskyi</name>
    <dbReference type="NCBI Taxonomy" id="77007"/>
    <lineage>
        <taxon>Bacteria</taxon>
        <taxon>Pseudomonadati</taxon>
        <taxon>Pseudomonadota</taxon>
        <taxon>Gammaproteobacteria</taxon>
        <taxon>Chromatiales</taxon>
        <taxon>Chromatiaceae</taxon>
        <taxon>Thiorhodovibrio</taxon>
    </lineage>
</organism>
<dbReference type="PANTHER" id="PTHR31876:SF26">
    <property type="entry name" value="PROTEIN LIKE COV 2"/>
    <property type="match status" value="1"/>
</dbReference>
<keyword evidence="1" id="KW-0472">Membrane</keyword>